<keyword evidence="2" id="KW-1185">Reference proteome</keyword>
<accession>A0A9D5BTE3</accession>
<gene>
    <name evidence="1" type="ORF">J5N97_001896</name>
</gene>
<dbReference type="AlphaFoldDB" id="A0A9D5BTE3"/>
<evidence type="ECO:0000313" key="1">
    <source>
        <dbReference type="EMBL" id="KAJ0960281.1"/>
    </source>
</evidence>
<organism evidence="1 2">
    <name type="scientific">Dioscorea zingiberensis</name>
    <dbReference type="NCBI Taxonomy" id="325984"/>
    <lineage>
        <taxon>Eukaryota</taxon>
        <taxon>Viridiplantae</taxon>
        <taxon>Streptophyta</taxon>
        <taxon>Embryophyta</taxon>
        <taxon>Tracheophyta</taxon>
        <taxon>Spermatophyta</taxon>
        <taxon>Magnoliopsida</taxon>
        <taxon>Liliopsida</taxon>
        <taxon>Dioscoreales</taxon>
        <taxon>Dioscoreaceae</taxon>
        <taxon>Dioscorea</taxon>
    </lineage>
</organism>
<dbReference type="EMBL" id="JAGGNH010000091">
    <property type="protein sequence ID" value="KAJ0960281.1"/>
    <property type="molecule type" value="Genomic_DNA"/>
</dbReference>
<evidence type="ECO:0000313" key="2">
    <source>
        <dbReference type="Proteomes" id="UP001085076"/>
    </source>
</evidence>
<reference evidence="1 2" key="1">
    <citation type="journal article" date="2022" name="Hortic Res">
        <title>The genome of Dioscorea zingiberensis sheds light on the biosynthesis, origin and evolution of the medicinally important diosgenin saponins.</title>
        <authorList>
            <person name="Li Y."/>
            <person name="Tan C."/>
            <person name="Li Z."/>
            <person name="Guo J."/>
            <person name="Li S."/>
            <person name="Chen X."/>
            <person name="Wang C."/>
            <person name="Dai X."/>
            <person name="Yang H."/>
            <person name="Song W."/>
            <person name="Hou L."/>
            <person name="Xu J."/>
            <person name="Tong Z."/>
            <person name="Xu A."/>
            <person name="Yuan X."/>
            <person name="Wang W."/>
            <person name="Yang Q."/>
            <person name="Chen L."/>
            <person name="Sun Z."/>
            <person name="Wang K."/>
            <person name="Pan B."/>
            <person name="Chen J."/>
            <person name="Bao Y."/>
            <person name="Liu F."/>
            <person name="Qi X."/>
            <person name="Gang D.R."/>
            <person name="Wen J."/>
            <person name="Li J."/>
        </authorList>
    </citation>
    <scope>NUCLEOTIDE SEQUENCE [LARGE SCALE GENOMIC DNA]</scope>
    <source>
        <strain evidence="1">Dzin_1.0</strain>
    </source>
</reference>
<comment type="caution">
    <text evidence="1">The sequence shown here is derived from an EMBL/GenBank/DDBJ whole genome shotgun (WGS) entry which is preliminary data.</text>
</comment>
<sequence length="88" mass="9881">MVSFIKQIVLPLAMNDLKALSQYTSALELLRLATEKLEAMEDSFLSEGDNSSNKSAVEIPLNIYYEFAHLRATLLESKCLLAWDTIEA</sequence>
<proteinExistence type="predicted"/>
<protein>
    <submittedName>
        <fullName evidence="1">Uncharacterized protein</fullName>
    </submittedName>
</protein>
<name>A0A9D5BTE3_9LILI</name>
<dbReference type="Proteomes" id="UP001085076">
    <property type="component" value="Unassembled WGS sequence"/>
</dbReference>